<organism evidence="2 3">
    <name type="scientific">Magnetovibrio blakemorei</name>
    <dbReference type="NCBI Taxonomy" id="28181"/>
    <lineage>
        <taxon>Bacteria</taxon>
        <taxon>Pseudomonadati</taxon>
        <taxon>Pseudomonadota</taxon>
        <taxon>Alphaproteobacteria</taxon>
        <taxon>Rhodospirillales</taxon>
        <taxon>Magnetovibrionaceae</taxon>
        <taxon>Magnetovibrio</taxon>
    </lineage>
</organism>
<accession>A0A1E5QBP3</accession>
<dbReference type="STRING" id="28181.BEN30_03750"/>
<dbReference type="EMBL" id="MCGG01000008">
    <property type="protein sequence ID" value="OEJ69364.1"/>
    <property type="molecule type" value="Genomic_DNA"/>
</dbReference>
<protein>
    <recommendedName>
        <fullName evidence="4">Solute-binding protein family 3/N-terminal domain-containing protein</fullName>
    </recommendedName>
</protein>
<feature type="chain" id="PRO_5009184199" description="Solute-binding protein family 3/N-terminal domain-containing protein" evidence="1">
    <location>
        <begin position="22"/>
        <end position="292"/>
    </location>
</feature>
<feature type="signal peptide" evidence="1">
    <location>
        <begin position="1"/>
        <end position="21"/>
    </location>
</feature>
<name>A0A1E5QBP3_9PROT</name>
<dbReference type="SUPFAM" id="SSF53850">
    <property type="entry name" value="Periplasmic binding protein-like II"/>
    <property type="match status" value="1"/>
</dbReference>
<keyword evidence="1" id="KW-0732">Signal</keyword>
<evidence type="ECO:0008006" key="4">
    <source>
        <dbReference type="Google" id="ProtNLM"/>
    </source>
</evidence>
<dbReference type="AlphaFoldDB" id="A0A1E5QBP3"/>
<keyword evidence="3" id="KW-1185">Reference proteome</keyword>
<gene>
    <name evidence="2" type="ORF">BEN30_03750</name>
</gene>
<dbReference type="Proteomes" id="UP000095347">
    <property type="component" value="Unassembled WGS sequence"/>
</dbReference>
<sequence length="292" mass="32369">MSRLGCFAVIVCLFWGTVANAEPLRVVYPAEAGRDTANAYPVQLLELALRKSGKPYEMQPFQESMNEARARSILEAGDGNLTVAWFGTSRDFEQRLRPVRIPMYRGLLGHRIFLINKAKQPLFSAVKTVADLHPLLALQGQGWSDVEILAGAGLNVDTARYNNLFPMLNGGRGDYFPRGVTEAFAELEHFGLNNPNLAVEEELTLVYPFAMFYFVSRSDVALHDAIRDGLAAAFADGSFQALFESHPAIAGALKKVRLNQRRKLTIDNLLMTPETRAIPAEYWYDGGQAGTK</sequence>
<evidence type="ECO:0000313" key="2">
    <source>
        <dbReference type="EMBL" id="OEJ69364.1"/>
    </source>
</evidence>
<evidence type="ECO:0000256" key="1">
    <source>
        <dbReference type="SAM" id="SignalP"/>
    </source>
</evidence>
<reference evidence="3" key="1">
    <citation type="submission" date="2016-07" db="EMBL/GenBank/DDBJ databases">
        <authorList>
            <person name="Florea S."/>
            <person name="Webb J.S."/>
            <person name="Jaromczyk J."/>
            <person name="Schardl C.L."/>
        </authorList>
    </citation>
    <scope>NUCLEOTIDE SEQUENCE [LARGE SCALE GENOMIC DNA]</scope>
    <source>
        <strain evidence="3">MV-1</strain>
    </source>
</reference>
<comment type="caution">
    <text evidence="2">The sequence shown here is derived from an EMBL/GenBank/DDBJ whole genome shotgun (WGS) entry which is preliminary data.</text>
</comment>
<evidence type="ECO:0000313" key="3">
    <source>
        <dbReference type="Proteomes" id="UP000095347"/>
    </source>
</evidence>
<proteinExistence type="predicted"/>